<comment type="similarity">
    <text evidence="2">Belongs to the terpene synthase family.</text>
</comment>
<dbReference type="EC" id="4.2.3.-" evidence="2"/>
<evidence type="ECO:0000256" key="2">
    <source>
        <dbReference type="RuleBase" id="RU366034"/>
    </source>
</evidence>
<comment type="cofactor">
    <cofactor evidence="2">
        <name>Mg(2+)</name>
        <dbReference type="ChEBI" id="CHEBI:18420"/>
    </cofactor>
</comment>
<organism evidence="3">
    <name type="scientific">Streptomyces sp. ND90</name>
    <dbReference type="NCBI Taxonomy" id="1533814"/>
    <lineage>
        <taxon>Bacteria</taxon>
        <taxon>Bacillati</taxon>
        <taxon>Actinomycetota</taxon>
        <taxon>Actinomycetes</taxon>
        <taxon>Kitasatosporales</taxon>
        <taxon>Streptomycetaceae</taxon>
        <taxon>Streptomyces</taxon>
    </lineage>
</organism>
<evidence type="ECO:0000313" key="3">
    <source>
        <dbReference type="EMBL" id="BAP82230.1"/>
    </source>
</evidence>
<dbReference type="AlphaFoldDB" id="A0A097ZQE5"/>
<dbReference type="SUPFAM" id="SSF48576">
    <property type="entry name" value="Terpenoid synthases"/>
    <property type="match status" value="1"/>
</dbReference>
<dbReference type="Gene3D" id="1.10.600.10">
    <property type="entry name" value="Farnesyl Diphosphate Synthase"/>
    <property type="match status" value="1"/>
</dbReference>
<dbReference type="EMBL" id="AB981736">
    <property type="protein sequence ID" value="BAP82230.1"/>
    <property type="molecule type" value="Genomic_DNA"/>
</dbReference>
<keyword evidence="1 2" id="KW-0456">Lyase</keyword>
<dbReference type="PANTHER" id="PTHR35201:SF4">
    <property type="entry name" value="BETA-PINACENE SYNTHASE-RELATED"/>
    <property type="match status" value="1"/>
</dbReference>
<sequence>MPDHLPVFRYPDSWGAPRNPLSHALTDVSLQWGEYVGLPDAPVHGLHAMGRGLNMGAYAGWIHPLTEKVQLLQLSSDFALWITVLDDALERLGPTLEVKERLELADACAEFFEGPPGSVHPVLTDYVTGYRDLKARARDMMPSSRRGLWQDRLHYELKACNRVSLTEEPLAAEEWRGLDFYAKIRPFTPGVLPFMPLLEIADDCFIPQEVWEDPRLRKLEENACLVFGMFNDVASLEKDDTGGPAPNVVLMHQHETACALPDSIEAIAQWHNTLVGETEQCAAELLANHREKPAVERYIRSVQHLVAGIANWHLHAPRYGSLIRRRAVLVPAPELPDTPPQ</sequence>
<reference evidence="3" key="1">
    <citation type="submission" date="2014-08" db="EMBL/GenBank/DDBJ databases">
        <title>gene encoding terpene synthase.</title>
        <authorList>
            <person name="Ikeda H."/>
            <person name="Shin'ya K."/>
        </authorList>
    </citation>
    <scope>NUCLEOTIDE SEQUENCE</scope>
    <source>
        <strain evidence="3">ND90</strain>
    </source>
</reference>
<evidence type="ECO:0000256" key="1">
    <source>
        <dbReference type="ARBA" id="ARBA00023239"/>
    </source>
</evidence>
<dbReference type="InterPro" id="IPR034686">
    <property type="entry name" value="Terpene_cyclase-like_2"/>
</dbReference>
<keyword evidence="2" id="KW-0460">Magnesium</keyword>
<gene>
    <name evidence="3" type="primary">nd90_0246</name>
</gene>
<protein>
    <recommendedName>
        <fullName evidence="2">Terpene synthase</fullName>
        <ecNumber evidence="2">4.2.3.-</ecNumber>
    </recommendedName>
</protein>
<dbReference type="PANTHER" id="PTHR35201">
    <property type="entry name" value="TERPENE SYNTHASE"/>
    <property type="match status" value="1"/>
</dbReference>
<name>A0A097ZQE5_9ACTN</name>
<accession>A0A097ZQE5</accession>
<dbReference type="GO" id="GO:0010333">
    <property type="term" value="F:terpene synthase activity"/>
    <property type="evidence" value="ECO:0007669"/>
    <property type="project" value="InterPro"/>
</dbReference>
<proteinExistence type="inferred from homology"/>
<dbReference type="Pfam" id="PF19086">
    <property type="entry name" value="Terpene_syn_C_2"/>
    <property type="match status" value="1"/>
</dbReference>
<dbReference type="GO" id="GO:0046872">
    <property type="term" value="F:metal ion binding"/>
    <property type="evidence" value="ECO:0007669"/>
    <property type="project" value="UniProtKB-KW"/>
</dbReference>
<keyword evidence="2" id="KW-0479">Metal-binding</keyword>
<dbReference type="InterPro" id="IPR008949">
    <property type="entry name" value="Isoprenoid_synthase_dom_sf"/>
</dbReference>